<reference evidence="6" key="2">
    <citation type="submission" date="2018-02" db="UniProtKB">
        <authorList>
            <consortium name="EnsemblMetazoa"/>
        </authorList>
    </citation>
    <scope>IDENTIFICATION</scope>
</reference>
<accession>A0A2K6VIT7</accession>
<protein>
    <recommendedName>
        <fullName evidence="8">Peroxidase</fullName>
    </recommendedName>
</protein>
<evidence type="ECO:0000256" key="4">
    <source>
        <dbReference type="ARBA" id="ARBA00022729"/>
    </source>
</evidence>
<dbReference type="STRING" id="6282.A0A2K6VIT7"/>
<keyword evidence="3" id="KW-0560">Oxidoreductase</keyword>
<name>A0A2K6VIT7_ONCVO</name>
<dbReference type="CDD" id="cd09823">
    <property type="entry name" value="peroxinectin_like"/>
    <property type="match status" value="2"/>
</dbReference>
<dbReference type="SUPFAM" id="SSF48113">
    <property type="entry name" value="Heme-dependent peroxidases"/>
    <property type="match status" value="2"/>
</dbReference>
<evidence type="ECO:0000256" key="2">
    <source>
        <dbReference type="ARBA" id="ARBA00022525"/>
    </source>
</evidence>
<organism evidence="6 7">
    <name type="scientific">Onchocerca volvulus</name>
    <dbReference type="NCBI Taxonomy" id="6282"/>
    <lineage>
        <taxon>Eukaryota</taxon>
        <taxon>Metazoa</taxon>
        <taxon>Ecdysozoa</taxon>
        <taxon>Nematoda</taxon>
        <taxon>Chromadorea</taxon>
        <taxon>Rhabditida</taxon>
        <taxon>Spirurina</taxon>
        <taxon>Spiruromorpha</taxon>
        <taxon>Filarioidea</taxon>
        <taxon>Onchocercidae</taxon>
        <taxon>Onchocerca</taxon>
    </lineage>
</organism>
<reference evidence="7" key="1">
    <citation type="submission" date="2013-10" db="EMBL/GenBank/DDBJ databases">
        <title>Genome sequencing of Onchocerca volvulus.</title>
        <authorList>
            <person name="Cotton J."/>
            <person name="Tsai J."/>
            <person name="Stanley E."/>
            <person name="Tracey A."/>
            <person name="Holroyd N."/>
            <person name="Lustigman S."/>
            <person name="Berriman M."/>
        </authorList>
    </citation>
    <scope>NUCLEOTIDE SEQUENCE</scope>
</reference>
<keyword evidence="3" id="KW-0575">Peroxidase</keyword>
<dbReference type="InterPro" id="IPR037120">
    <property type="entry name" value="Haem_peroxidase_sf_animal"/>
</dbReference>
<dbReference type="GO" id="GO:0046872">
    <property type="term" value="F:metal ion binding"/>
    <property type="evidence" value="ECO:0007669"/>
    <property type="project" value="UniProtKB-KW"/>
</dbReference>
<comment type="subcellular location">
    <subcellularLocation>
        <location evidence="1">Secreted</location>
    </subcellularLocation>
</comment>
<keyword evidence="5" id="KW-0408">Iron</keyword>
<keyword evidence="4" id="KW-0732">Signal</keyword>
<evidence type="ECO:0000256" key="5">
    <source>
        <dbReference type="PIRSR" id="PIRSR619791-2"/>
    </source>
</evidence>
<evidence type="ECO:0000256" key="1">
    <source>
        <dbReference type="ARBA" id="ARBA00004613"/>
    </source>
</evidence>
<dbReference type="Gene3D" id="1.10.640.10">
    <property type="entry name" value="Haem peroxidase domain superfamily, animal type"/>
    <property type="match status" value="2"/>
</dbReference>
<dbReference type="GO" id="GO:0005576">
    <property type="term" value="C:extracellular region"/>
    <property type="evidence" value="ECO:0007669"/>
    <property type="project" value="UniProtKB-SubCell"/>
</dbReference>
<dbReference type="EMBL" id="CMVM020000369">
    <property type="status" value="NOT_ANNOTATED_CDS"/>
    <property type="molecule type" value="Genomic_DNA"/>
</dbReference>
<evidence type="ECO:0000313" key="6">
    <source>
        <dbReference type="EnsemblMetazoa" id="OVOC11472.1"/>
    </source>
</evidence>
<dbReference type="PANTHER" id="PTHR11475">
    <property type="entry name" value="OXIDASE/PEROXIDASE"/>
    <property type="match status" value="1"/>
</dbReference>
<dbReference type="PRINTS" id="PR00457">
    <property type="entry name" value="ANPEROXIDASE"/>
</dbReference>
<dbReference type="EnsemblMetazoa" id="OVOC11472.1">
    <property type="protein sequence ID" value="OVOC11472.1"/>
    <property type="gene ID" value="WBGene00248281"/>
</dbReference>
<dbReference type="InterPro" id="IPR019791">
    <property type="entry name" value="Haem_peroxidase_animal"/>
</dbReference>
<keyword evidence="5" id="KW-0349">Heme</keyword>
<evidence type="ECO:0000256" key="3">
    <source>
        <dbReference type="ARBA" id="ARBA00022559"/>
    </source>
</evidence>
<dbReference type="PROSITE" id="PS50292">
    <property type="entry name" value="PEROXIDASE_3"/>
    <property type="match status" value="2"/>
</dbReference>
<dbReference type="Pfam" id="PF03098">
    <property type="entry name" value="An_peroxidase"/>
    <property type="match status" value="2"/>
</dbReference>
<keyword evidence="7" id="KW-1185">Reference proteome</keyword>
<dbReference type="Proteomes" id="UP000024404">
    <property type="component" value="Unassembled WGS sequence"/>
</dbReference>
<evidence type="ECO:0000313" key="7">
    <source>
        <dbReference type="Proteomes" id="UP000024404"/>
    </source>
</evidence>
<sequence length="1487" mass="169708">MQTQRSPSEVQRNHTDIIRLINDQNITAAICKAKEEIDMLFNDTEIKIFRSINEFDGIPSERAWNAINKINYYSKKLSYSSQISIVATEKLYDSTFTSQQTPYELSIIDLGNTTISSICSVNKVTRCPLIKYRTYSGHCNNVNHPSWGASFKPMQRLLKPTYADKISEPRISINGSALPSARKISHNLITEPTDPHISCSMIIAQWAMFINEDIVHAGVTTLYEGNQSKPLLCCNQQHAHPECYPIEVDQNDTIYSTHTRCLPYVRTATSPRENCSLGPREQVNQATSFLDASHIYGSTVERTSKLRAYQDGLLLSQQNSKYNATLLPNIIDGTCWNNGNSQRCFLAGGEFTNLFPTQTALHTIWLRQHNNIAKQLKTINIGWDDEKLFQEARQIVIAQIQHITYNEFLPILVGKNRLRQYDIKLRSNDYDSDYNLKTDATILNEYASAVGLFYYSLFSDHIFLYENSKENHRTEKSWSALINNPELFYSGKMDTILRFLLRETIRKPGLHMNKYFKNEFLRGEGNYGLDLAAMIIQMGRDHGIPGYTAFRSACGLQRPTNFTDLADIVLKSLALDELAELYDDIDDVDLFVLGMAEKPELGALIGPTFACIIGKQFQKIRRGDRFWYENFFVPTAFTLEQLEEIRKTTLARIICDNSDDIQQIQPNVFIVADIFLNFPVNCNSTRIDTIDLTKWTDQEPRLKLSITMATLEKAILLGTEHAKYLNKAEANRINTHGDRNTNRNQNSAVCEHSILMAPKNISLEISRRAEILRETTKILLTGDGLSEEERLPLELDLPTLQRLLPEIDVSQFVGNITNFLGEENPSIEECLSQPLPCDHTTKYRTFSGWCNNLKFPHYGNAFAPMRRLLDPIYEDGFDSPRILGKNKRKLPSARKISNVMHTEVPGFHPKYTHMLMQMGQLIDHDFAHSPVSRGPGNTILDCSRCDSAETVSIHCFPIPVENDDPYFPHLHDNGEPRCISFARSLLGQLTLGYRNQLDQLTSYIDASFIYGSTKCEANRLRLFSQGRLAYTNLGFNREALPQGHQELDCRSHPQYPCFNAGDERNNEQPGLTAMQTLFLREHNRIATSLSNINSHWSDEKIYLETRRIMGAKVQHIVYNQWLPIVLGSEATEKYDLVPRKIGYYHGYDDKCDATMAHEVATAAFRFGHSLIRNVFPRMNAEYQEKADGLDLKTSFNNVTFYYTLETGHIESVIMGLLGSHSMRFDRHVSNAIRNHLFEQLTDPYTGMDLPALNIQRGRDHGIPPYNSYREMCEMHRARNFDDLEDVMDKQTIIALQSVYNHVDDIDLFTGLISERPVKGTLIGPMLICIIGEHFQRLKRCDRFYYENDCPATKFTPDQLAEIRKTTLSKLICANSQYAHNIQPNAFLIPDDLTNAPIKCSELAEIDIYKWLDQQFCTVDNRTIQMGKTERIKPCIMCTCTAEGPKCHAMIIGHCESLLNHYVLSEVIADTVCVIQCSSLIHQKSGQL</sequence>
<feature type="binding site" description="axial binding residue" evidence="5">
    <location>
        <position position="1168"/>
    </location>
    <ligand>
        <name>heme b</name>
        <dbReference type="ChEBI" id="CHEBI:60344"/>
    </ligand>
    <ligandPart>
        <name>Fe</name>
        <dbReference type="ChEBI" id="CHEBI:18248"/>
    </ligandPart>
</feature>
<proteinExistence type="predicted"/>
<dbReference type="GO" id="GO:0004601">
    <property type="term" value="F:peroxidase activity"/>
    <property type="evidence" value="ECO:0007669"/>
    <property type="project" value="UniProtKB-KW"/>
</dbReference>
<evidence type="ECO:0008006" key="8">
    <source>
        <dbReference type="Google" id="ProtNLM"/>
    </source>
</evidence>
<dbReference type="FunFam" id="1.10.640.10:FF:000006">
    <property type="entry name" value="Double oxidase: two peroxidase domains"/>
    <property type="match status" value="1"/>
</dbReference>
<dbReference type="FunFam" id="1.10.640.10:FF:000003">
    <property type="entry name" value="chorion peroxidase"/>
    <property type="match status" value="1"/>
</dbReference>
<keyword evidence="2" id="KW-0964">Secreted</keyword>
<dbReference type="EnsemblMetazoa" id="OVOC11472.2">
    <property type="protein sequence ID" value="OVOC11472.2"/>
    <property type="gene ID" value="WBGene00248281"/>
</dbReference>
<dbReference type="PANTHER" id="PTHR11475:SF131">
    <property type="entry name" value="PEROXIDASE"/>
    <property type="match status" value="1"/>
</dbReference>
<dbReference type="GO" id="GO:0020037">
    <property type="term" value="F:heme binding"/>
    <property type="evidence" value="ECO:0007669"/>
    <property type="project" value="InterPro"/>
</dbReference>
<dbReference type="InterPro" id="IPR010255">
    <property type="entry name" value="Haem_peroxidase_sf"/>
</dbReference>
<dbReference type="AlphaFoldDB" id="A0A2K6VIT7"/>
<keyword evidence="5" id="KW-0479">Metal-binding</keyword>
<dbReference type="GO" id="GO:0006979">
    <property type="term" value="P:response to oxidative stress"/>
    <property type="evidence" value="ECO:0007669"/>
    <property type="project" value="InterPro"/>
</dbReference>